<keyword evidence="2" id="KW-0677">Repeat</keyword>
<reference evidence="8" key="1">
    <citation type="submission" date="2021-01" db="UniProtKB">
        <authorList>
            <consortium name="EnsemblMetazoa"/>
        </authorList>
    </citation>
    <scope>IDENTIFICATION</scope>
</reference>
<feature type="domain" description="C2H2-type" evidence="7">
    <location>
        <begin position="1017"/>
        <end position="1045"/>
    </location>
</feature>
<dbReference type="OrthoDB" id="5876240at2759"/>
<evidence type="ECO:0000313" key="9">
    <source>
        <dbReference type="Proteomes" id="UP000594260"/>
    </source>
</evidence>
<dbReference type="PANTHER" id="PTHR24379:SF121">
    <property type="entry name" value="C2H2-TYPE DOMAIN-CONTAINING PROTEIN"/>
    <property type="match status" value="1"/>
</dbReference>
<dbReference type="GeneID" id="111250272"/>
<dbReference type="Proteomes" id="UP000594260">
    <property type="component" value="Unplaced"/>
</dbReference>
<feature type="compositionally biased region" description="Polar residues" evidence="6">
    <location>
        <begin position="494"/>
        <end position="505"/>
    </location>
</feature>
<evidence type="ECO:0000256" key="1">
    <source>
        <dbReference type="ARBA" id="ARBA00022723"/>
    </source>
</evidence>
<dbReference type="InParanoid" id="A0A7M7KH36"/>
<dbReference type="GO" id="GO:0008270">
    <property type="term" value="F:zinc ion binding"/>
    <property type="evidence" value="ECO:0007669"/>
    <property type="project" value="UniProtKB-KW"/>
</dbReference>
<sequence length="1225" mass="135933">MEAGEWSATDIALKTDTATVLECLQRSMADDDDEDFKLPSNSLSSYSNHLSRELLSSLPPVSELKADLSPYYSERTREVRRSTEGPGNIDLKADTGYRVTTVPDHYVSSTNTAAVSAYDQQQAAQAADATAAQFPAGSDFTTLTNASSSQASVQVTSGQNTIQQYQKVSSTICINDKTTSGDVQDYNQSQHRQSYQQYSHQYSYQPHQNQGHFQSYYYSELLVPPPPSYTSAPYLAAGTGDATYHQDSYSPQSGRQSTSCIPSDLQQVTPTIQELGTPIPNVPPPITPVPQVADATVPTTPLQSCPATGSGVFYSSIGTGGVGTSPATTLQDIGGCTRNSNGGAVVRTAGRVHESSHTGYHGSQVSAPNDYGDTPQASEASAGFSGTPQRTGMVSVSATYEAQFNHIGYPNENVATQQANHSGMNAYTNNSNNISTDTTNNAYSSSNHYGHYISNQHVGEYHGVQPQQCIASATSHQGLGCISQMKPTETVTDYQGNANSSYQHSQDGENHQIHRDHQNQNHQDALYHQGHLKSKSSKSAQQPITTTTPAAGYNHHYLQPPASPFRQTHHQTISTNDQIDYHNNSQIQPQQHQDHVQQNAVSYHNLHKPATSELSKASTATPFSSSSSTYFQQYHYTVGYHGHSEQPTNGIYQDGVPYPAGQLHQDLSGIQTHQQTQQELSQQPRQPLAGSTQTLSGSSAAQMFHDALEYIAPEVISENKDSLFNPIAALTDTLLENNFDMTFPADYQETCDTIIHGTSIQQCTETAVKLPDQLARKETKNRNRKKKKENNLLEVIKVYRCNVCGFRSSDKLKALRHTIESHSRPKLNRQARFACGACHLHFATLDTCCEHVGEKHPGMATAVLKEGKLYKQVLIQPEKRVAKVTIGSGTTGGHSKTVCAESEVQAHKIAWKRKMDREQGQYTCELKGCSIRFRLEESHRHHLRCHLPHPSKLERFRCPIEKCGLGCKRWSTMANHLWNSHRIDLELQACNRCDFRTYSLANLEKVHKLVHGEEKQFPCEQCQSRFRTIKQLKNHRYMQHSRKAKKTKTVACPHCRQELLKKNLFAHIRQVHEGRLTERNCPQCDFKTTSLAELKSHLSTVHLNESGAHCCHQCGFLTYDHNVYRKHALKHSADKPYKCAYCSYASIQATTYKAHLRKNHPERAQELIARCPHCPFESISSSRLQQHVNKKHNGSNNLTTIISNNSGNLNNTSTSVVTPVSVAHF</sequence>
<organism evidence="8 9">
    <name type="scientific">Varroa destructor</name>
    <name type="common">Honeybee mite</name>
    <dbReference type="NCBI Taxonomy" id="109461"/>
    <lineage>
        <taxon>Eukaryota</taxon>
        <taxon>Metazoa</taxon>
        <taxon>Ecdysozoa</taxon>
        <taxon>Arthropoda</taxon>
        <taxon>Chelicerata</taxon>
        <taxon>Arachnida</taxon>
        <taxon>Acari</taxon>
        <taxon>Parasitiformes</taxon>
        <taxon>Mesostigmata</taxon>
        <taxon>Gamasina</taxon>
        <taxon>Dermanyssoidea</taxon>
        <taxon>Varroidae</taxon>
        <taxon>Varroa</taxon>
    </lineage>
</organism>
<dbReference type="InterPro" id="IPR013087">
    <property type="entry name" value="Znf_C2H2_type"/>
</dbReference>
<evidence type="ECO:0000259" key="7">
    <source>
        <dbReference type="PROSITE" id="PS50157"/>
    </source>
</evidence>
<evidence type="ECO:0000256" key="5">
    <source>
        <dbReference type="PROSITE-ProRule" id="PRU00042"/>
    </source>
</evidence>
<evidence type="ECO:0000256" key="3">
    <source>
        <dbReference type="ARBA" id="ARBA00022771"/>
    </source>
</evidence>
<keyword evidence="3 5" id="KW-0863">Zinc-finger</keyword>
<dbReference type="KEGG" id="vde:111250272"/>
<name>A0A7M7KH36_VARDE</name>
<feature type="compositionally biased region" description="Low complexity" evidence="6">
    <location>
        <begin position="671"/>
        <end position="688"/>
    </location>
</feature>
<dbReference type="InterPro" id="IPR036236">
    <property type="entry name" value="Znf_C2H2_sf"/>
</dbReference>
<feature type="region of interest" description="Disordered" evidence="6">
    <location>
        <begin position="352"/>
        <end position="391"/>
    </location>
</feature>
<keyword evidence="4" id="KW-0862">Zinc</keyword>
<dbReference type="PANTHER" id="PTHR24379">
    <property type="entry name" value="KRAB AND ZINC FINGER DOMAIN-CONTAINING"/>
    <property type="match status" value="1"/>
</dbReference>
<proteinExistence type="predicted"/>
<dbReference type="SUPFAM" id="SSF57667">
    <property type="entry name" value="beta-beta-alpha zinc fingers"/>
    <property type="match status" value="2"/>
</dbReference>
<feature type="compositionally biased region" description="Polar residues" evidence="6">
    <location>
        <begin position="357"/>
        <end position="367"/>
    </location>
</feature>
<feature type="compositionally biased region" description="Polar residues" evidence="6">
    <location>
        <begin position="375"/>
        <end position="391"/>
    </location>
</feature>
<dbReference type="PROSITE" id="PS50157">
    <property type="entry name" value="ZINC_FINGER_C2H2_2"/>
    <property type="match status" value="2"/>
</dbReference>
<evidence type="ECO:0000256" key="2">
    <source>
        <dbReference type="ARBA" id="ARBA00022737"/>
    </source>
</evidence>
<dbReference type="AlphaFoldDB" id="A0A7M7KH36"/>
<dbReference type="RefSeq" id="XP_022660958.1">
    <property type="nucleotide sequence ID" value="XM_022805223.1"/>
</dbReference>
<evidence type="ECO:0000256" key="4">
    <source>
        <dbReference type="ARBA" id="ARBA00022833"/>
    </source>
</evidence>
<dbReference type="PROSITE" id="PS00028">
    <property type="entry name" value="ZINC_FINGER_C2H2_1"/>
    <property type="match status" value="3"/>
</dbReference>
<feature type="compositionally biased region" description="Basic and acidic residues" evidence="6">
    <location>
        <begin position="506"/>
        <end position="519"/>
    </location>
</feature>
<evidence type="ECO:0000313" key="8">
    <source>
        <dbReference type="EnsemblMetazoa" id="XP_022660958"/>
    </source>
</evidence>
<keyword evidence="1" id="KW-0479">Metal-binding</keyword>
<evidence type="ECO:0000256" key="6">
    <source>
        <dbReference type="SAM" id="MobiDB-lite"/>
    </source>
</evidence>
<keyword evidence="9" id="KW-1185">Reference proteome</keyword>
<feature type="region of interest" description="Disordered" evidence="6">
    <location>
        <begin position="494"/>
        <end position="571"/>
    </location>
</feature>
<dbReference type="SMART" id="SM00355">
    <property type="entry name" value="ZnF_C2H2"/>
    <property type="match status" value="11"/>
</dbReference>
<feature type="region of interest" description="Disordered" evidence="6">
    <location>
        <begin position="670"/>
        <end position="696"/>
    </location>
</feature>
<dbReference type="EnsemblMetazoa" id="XM_022805223">
    <property type="protein sequence ID" value="XP_022660958"/>
    <property type="gene ID" value="LOC111250272"/>
</dbReference>
<protein>
    <recommendedName>
        <fullName evidence="7">C2H2-type domain-containing protein</fullName>
    </recommendedName>
</protein>
<accession>A0A7M7KH36</accession>
<dbReference type="Gene3D" id="3.30.160.60">
    <property type="entry name" value="Classic Zinc Finger"/>
    <property type="match status" value="4"/>
</dbReference>
<feature type="domain" description="C2H2-type" evidence="7">
    <location>
        <begin position="1109"/>
        <end position="1136"/>
    </location>
</feature>